<reference evidence="3 4" key="1">
    <citation type="submission" date="2016-12" db="EMBL/GenBank/DDBJ databases">
        <authorList>
            <person name="Song W.-J."/>
            <person name="Kurnit D.M."/>
        </authorList>
    </citation>
    <scope>NUCLEOTIDE SEQUENCE [LARGE SCALE GENOMIC DNA]</scope>
    <source>
        <strain evidence="3 4">ATCC 49181</strain>
    </source>
</reference>
<feature type="region of interest" description="Disordered" evidence="2">
    <location>
        <begin position="320"/>
        <end position="355"/>
    </location>
</feature>
<dbReference type="PROSITE" id="PS50293">
    <property type="entry name" value="TPR_REGION"/>
    <property type="match status" value="1"/>
</dbReference>
<feature type="repeat" description="TPR" evidence="1">
    <location>
        <begin position="202"/>
        <end position="235"/>
    </location>
</feature>
<dbReference type="RefSeq" id="WP_028461363.1">
    <property type="nucleotide sequence ID" value="NZ_FSRO01000001.1"/>
</dbReference>
<keyword evidence="1" id="KW-0802">TPR repeat</keyword>
<evidence type="ECO:0000256" key="1">
    <source>
        <dbReference type="PROSITE-ProRule" id="PRU00339"/>
    </source>
</evidence>
<dbReference type="InterPro" id="IPR011990">
    <property type="entry name" value="TPR-like_helical_dom_sf"/>
</dbReference>
<dbReference type="Pfam" id="PF13181">
    <property type="entry name" value="TPR_8"/>
    <property type="match status" value="1"/>
</dbReference>
<dbReference type="Gene3D" id="1.25.40.10">
    <property type="entry name" value="Tetratricopeptide repeat domain"/>
    <property type="match status" value="3"/>
</dbReference>
<dbReference type="GO" id="GO:0006493">
    <property type="term" value="P:protein O-linked glycosylation"/>
    <property type="evidence" value="ECO:0007669"/>
    <property type="project" value="TreeGrafter"/>
</dbReference>
<evidence type="ECO:0000313" key="4">
    <source>
        <dbReference type="Proteomes" id="UP000185062"/>
    </source>
</evidence>
<dbReference type="PANTHER" id="PTHR44998">
    <property type="match status" value="1"/>
</dbReference>
<evidence type="ECO:0000256" key="2">
    <source>
        <dbReference type="SAM" id="MobiDB-lite"/>
    </source>
</evidence>
<sequence>MTKRLASMLKEAGALLENRDYTNAAALYHETMQLQPGNAAAAMGIAMIHNRTGQPEEALKILHGVWKAITSSKTKENTLSKAAALAQIGLAQQQLGRLIEALQSFRQANGLFPSTELTKRIQQLESIIENPRTIEQLLLRASQFYRMGQFDEAVKIYHAALQINADSPEALHGLGLTLRAQKDLDGALPLIQQATILAPDRANYYNDLGMIFQDRGEIEKAVSFHKRALKVDTKFVPAYINLGVAYKRLGRPEEAITAYRQAITLQPDSAAAHNNLGNLLRIQGDLSGARKELKRAIQLQPGNQDTLANLAAIKQKRAIKKPAVPKKTAGKSPVITRKTTTKPRTRKNTKMKTIP</sequence>
<dbReference type="SUPFAM" id="SSF48452">
    <property type="entry name" value="TPR-like"/>
    <property type="match status" value="1"/>
</dbReference>
<dbReference type="STRING" id="44575.SAMN05216419_101215"/>
<organism evidence="3 4">
    <name type="scientific">Nitrosomonas cryotolerans ATCC 49181</name>
    <dbReference type="NCBI Taxonomy" id="1131553"/>
    <lineage>
        <taxon>Bacteria</taxon>
        <taxon>Pseudomonadati</taxon>
        <taxon>Pseudomonadota</taxon>
        <taxon>Betaproteobacteria</taxon>
        <taxon>Nitrosomonadales</taxon>
        <taxon>Nitrosomonadaceae</taxon>
        <taxon>Nitrosomonas</taxon>
    </lineage>
</organism>
<dbReference type="PANTHER" id="PTHR44998:SF1">
    <property type="entry name" value="UDP-N-ACETYLGLUCOSAMINE--PEPTIDE N-ACETYLGLUCOSAMINYLTRANSFERASE 110 KDA SUBUNIT"/>
    <property type="match status" value="1"/>
</dbReference>
<dbReference type="eggNOG" id="COG0457">
    <property type="taxonomic scope" value="Bacteria"/>
</dbReference>
<name>A0A1N6JF31_9PROT</name>
<evidence type="ECO:0000313" key="3">
    <source>
        <dbReference type="EMBL" id="SIO42962.1"/>
    </source>
</evidence>
<dbReference type="Pfam" id="PF13174">
    <property type="entry name" value="TPR_6"/>
    <property type="match status" value="1"/>
</dbReference>
<dbReference type="InterPro" id="IPR019734">
    <property type="entry name" value="TPR_rpt"/>
</dbReference>
<keyword evidence="4" id="KW-1185">Reference proteome</keyword>
<gene>
    <name evidence="3" type="ORF">SAMN02743940_2565</name>
</gene>
<dbReference type="PROSITE" id="PS50005">
    <property type="entry name" value="TPR"/>
    <property type="match status" value="6"/>
</dbReference>
<dbReference type="Proteomes" id="UP000185062">
    <property type="component" value="Unassembled WGS sequence"/>
</dbReference>
<dbReference type="GO" id="GO:0016757">
    <property type="term" value="F:glycosyltransferase activity"/>
    <property type="evidence" value="ECO:0007669"/>
    <property type="project" value="TreeGrafter"/>
</dbReference>
<feature type="repeat" description="TPR" evidence="1">
    <location>
        <begin position="134"/>
        <end position="167"/>
    </location>
</feature>
<dbReference type="EMBL" id="FSRO01000001">
    <property type="protein sequence ID" value="SIO42962.1"/>
    <property type="molecule type" value="Genomic_DNA"/>
</dbReference>
<feature type="repeat" description="TPR" evidence="1">
    <location>
        <begin position="82"/>
        <end position="115"/>
    </location>
</feature>
<feature type="compositionally biased region" description="Basic residues" evidence="2">
    <location>
        <begin position="339"/>
        <end position="355"/>
    </location>
</feature>
<dbReference type="Pfam" id="PF14559">
    <property type="entry name" value="TPR_19"/>
    <property type="match status" value="1"/>
</dbReference>
<accession>A0A1N6JF31</accession>
<dbReference type="AlphaFoldDB" id="A0A1N6JF31"/>
<dbReference type="Pfam" id="PF13432">
    <property type="entry name" value="TPR_16"/>
    <property type="match status" value="1"/>
</dbReference>
<dbReference type="Pfam" id="PF13424">
    <property type="entry name" value="TPR_12"/>
    <property type="match status" value="1"/>
</dbReference>
<feature type="repeat" description="TPR" evidence="1">
    <location>
        <begin position="236"/>
        <end position="269"/>
    </location>
</feature>
<feature type="repeat" description="TPR" evidence="1">
    <location>
        <begin position="168"/>
        <end position="201"/>
    </location>
</feature>
<protein>
    <submittedName>
        <fullName evidence="3">Tetratricopeptide repeat-containing protein</fullName>
    </submittedName>
</protein>
<proteinExistence type="predicted"/>
<feature type="repeat" description="TPR" evidence="1">
    <location>
        <begin position="270"/>
        <end position="303"/>
    </location>
</feature>
<dbReference type="SMART" id="SM00028">
    <property type="entry name" value="TPR"/>
    <property type="match status" value="7"/>
</dbReference>